<feature type="chain" id="PRO_5015030388" evidence="1">
    <location>
        <begin position="18"/>
        <end position="146"/>
    </location>
</feature>
<dbReference type="CTD" id="36374462"/>
<keyword evidence="3" id="KW-1185">Reference proteome</keyword>
<dbReference type="RefSeq" id="XP_024501299.1">
    <property type="nucleotide sequence ID" value="XM_024647197.1"/>
</dbReference>
<protein>
    <submittedName>
        <fullName evidence="2 4">Uncharacterized protein</fullName>
    </submittedName>
</protein>
<evidence type="ECO:0000313" key="2">
    <source>
        <dbReference type="EMBL" id="CEF62097.1"/>
    </source>
</evidence>
<dbReference type="GeneID" id="36374462"/>
<dbReference type="EMBL" id="LN609528">
    <property type="protein sequence ID" value="CEF62097.1"/>
    <property type="molecule type" value="Genomic_DNA"/>
</dbReference>
<accession>A0A090L1V5</accession>
<gene>
    <name evidence="2 4 5" type="ORF">SRAE_1000037100</name>
</gene>
<proteinExistence type="predicted"/>
<evidence type="ECO:0000313" key="3">
    <source>
        <dbReference type="Proteomes" id="UP000035682"/>
    </source>
</evidence>
<feature type="signal peptide" evidence="1">
    <location>
        <begin position="1"/>
        <end position="17"/>
    </location>
</feature>
<sequence>MQYILFLLIIPVGLFIAYESPYVGITFPEQQFLKENEGKWNMNNYYNPYHGFHQNGQNISNDAFTFLSTFINQFDLMAMYYFKSKGYDPDTAKNFCVEQEPIIYRSPYLNYFCNYINGTIEGPDAPKDVVTFDKLNINNNNNTSIN</sequence>
<reference evidence="4" key="2">
    <citation type="submission" date="2020-12" db="UniProtKB">
        <authorList>
            <consortium name="WormBaseParasite"/>
        </authorList>
    </citation>
    <scope>IDENTIFICATION</scope>
</reference>
<dbReference type="AlphaFoldDB" id="A0A090L1V5"/>
<evidence type="ECO:0000256" key="1">
    <source>
        <dbReference type="SAM" id="SignalP"/>
    </source>
</evidence>
<dbReference type="WormBase" id="SRAE_1000037100">
    <property type="protein sequence ID" value="SRP02303"/>
    <property type="gene ID" value="WBGene00256967"/>
</dbReference>
<evidence type="ECO:0000313" key="5">
    <source>
        <dbReference type="WormBase" id="SRAE_1000037100"/>
    </source>
</evidence>
<reference evidence="2 3" key="1">
    <citation type="submission" date="2014-09" db="EMBL/GenBank/DDBJ databases">
        <authorList>
            <person name="Martin A.A."/>
        </authorList>
    </citation>
    <scope>NUCLEOTIDE SEQUENCE</scope>
    <source>
        <strain evidence="3">ED321</strain>
        <strain evidence="2">ED321 Heterogonic</strain>
    </source>
</reference>
<organism evidence="2">
    <name type="scientific">Strongyloides ratti</name>
    <name type="common">Parasitic roundworm</name>
    <dbReference type="NCBI Taxonomy" id="34506"/>
    <lineage>
        <taxon>Eukaryota</taxon>
        <taxon>Metazoa</taxon>
        <taxon>Ecdysozoa</taxon>
        <taxon>Nematoda</taxon>
        <taxon>Chromadorea</taxon>
        <taxon>Rhabditida</taxon>
        <taxon>Tylenchina</taxon>
        <taxon>Panagrolaimomorpha</taxon>
        <taxon>Strongyloidoidea</taxon>
        <taxon>Strongyloididae</taxon>
        <taxon>Strongyloides</taxon>
    </lineage>
</organism>
<evidence type="ECO:0000313" key="4">
    <source>
        <dbReference type="WBParaSite" id="SRAE_1000037100.1"/>
    </source>
</evidence>
<dbReference type="WBParaSite" id="SRAE_1000037100.1">
    <property type="protein sequence ID" value="SRAE_1000037100.1"/>
    <property type="gene ID" value="WBGene00256967"/>
</dbReference>
<keyword evidence="1" id="KW-0732">Signal</keyword>
<name>A0A090L1V5_STRRB</name>
<dbReference type="Proteomes" id="UP000035682">
    <property type="component" value="Unplaced"/>
</dbReference>